<proteinExistence type="predicted"/>
<feature type="transmembrane region" description="Helical" evidence="8">
    <location>
        <begin position="6"/>
        <end position="26"/>
    </location>
</feature>
<feature type="transmembrane region" description="Helical" evidence="8">
    <location>
        <begin position="195"/>
        <end position="216"/>
    </location>
</feature>
<reference evidence="9" key="1">
    <citation type="journal article" date="2019" name="PLoS Negl. Trop. Dis.">
        <title>Revisiting the worldwide diversity of Leptospira species in the environment.</title>
        <authorList>
            <person name="Vincent A.T."/>
            <person name="Schiettekatte O."/>
            <person name="Bourhy P."/>
            <person name="Veyrier F.J."/>
            <person name="Picardeau M."/>
        </authorList>
    </citation>
    <scope>NUCLEOTIDE SEQUENCE [LARGE SCALE GENOMIC DNA]</scope>
    <source>
        <strain evidence="9">201300427</strain>
    </source>
</reference>
<comment type="subcellular location">
    <subcellularLocation>
        <location evidence="1">Membrane</location>
        <topology evidence="1">Multi-pass membrane protein</topology>
    </subcellularLocation>
</comment>
<evidence type="ECO:0000313" key="10">
    <source>
        <dbReference type="Proteomes" id="UP000298058"/>
    </source>
</evidence>
<keyword evidence="2" id="KW-0813">Transport</keyword>
<evidence type="ECO:0000256" key="7">
    <source>
        <dbReference type="ARBA" id="ARBA00023180"/>
    </source>
</evidence>
<dbReference type="EMBL" id="RQHW01000013">
    <property type="protein sequence ID" value="TGN20287.1"/>
    <property type="molecule type" value="Genomic_DNA"/>
</dbReference>
<feature type="transmembrane region" description="Helical" evidence="8">
    <location>
        <begin position="228"/>
        <end position="250"/>
    </location>
</feature>
<keyword evidence="3 8" id="KW-0812">Transmembrane</keyword>
<dbReference type="InterPro" id="IPR036458">
    <property type="entry name" value="Na:dicarbo_symporter_sf"/>
</dbReference>
<dbReference type="PROSITE" id="PS00714">
    <property type="entry name" value="NA_DICARBOXYL_SYMP_2"/>
    <property type="match status" value="1"/>
</dbReference>
<dbReference type="AlphaFoldDB" id="A0A4R9M3I2"/>
<dbReference type="InterPro" id="IPR050746">
    <property type="entry name" value="DAACS"/>
</dbReference>
<keyword evidence="10" id="KW-1185">Reference proteome</keyword>
<evidence type="ECO:0000256" key="1">
    <source>
        <dbReference type="ARBA" id="ARBA00004141"/>
    </source>
</evidence>
<dbReference type="OrthoDB" id="9768885at2"/>
<dbReference type="GO" id="GO:0016020">
    <property type="term" value="C:membrane"/>
    <property type="evidence" value="ECO:0007669"/>
    <property type="project" value="UniProtKB-SubCell"/>
</dbReference>
<organism evidence="9 10">
    <name type="scientific">Leptospira idonii</name>
    <dbReference type="NCBI Taxonomy" id="1193500"/>
    <lineage>
        <taxon>Bacteria</taxon>
        <taxon>Pseudomonadati</taxon>
        <taxon>Spirochaetota</taxon>
        <taxon>Spirochaetia</taxon>
        <taxon>Leptospirales</taxon>
        <taxon>Leptospiraceae</taxon>
        <taxon>Leptospira</taxon>
    </lineage>
</organism>
<feature type="transmembrane region" description="Helical" evidence="8">
    <location>
        <begin position="51"/>
        <end position="76"/>
    </location>
</feature>
<evidence type="ECO:0000256" key="4">
    <source>
        <dbReference type="ARBA" id="ARBA00022847"/>
    </source>
</evidence>
<keyword evidence="6 8" id="KW-0472">Membrane</keyword>
<dbReference type="Gene3D" id="1.10.3860.10">
    <property type="entry name" value="Sodium:dicarboxylate symporter"/>
    <property type="match status" value="1"/>
</dbReference>
<dbReference type="PRINTS" id="PR00173">
    <property type="entry name" value="EDTRNSPORT"/>
</dbReference>
<evidence type="ECO:0000256" key="6">
    <source>
        <dbReference type="ARBA" id="ARBA00023136"/>
    </source>
</evidence>
<dbReference type="RefSeq" id="WP_135759152.1">
    <property type="nucleotide sequence ID" value="NZ_RQHW01000013.1"/>
</dbReference>
<dbReference type="PANTHER" id="PTHR11958:SF63">
    <property type="entry name" value="AMINO ACID TRANSPORTER"/>
    <property type="match status" value="1"/>
</dbReference>
<keyword evidence="5 8" id="KW-1133">Transmembrane helix</keyword>
<evidence type="ECO:0000256" key="3">
    <source>
        <dbReference type="ARBA" id="ARBA00022692"/>
    </source>
</evidence>
<feature type="transmembrane region" description="Helical" evidence="8">
    <location>
        <begin position="88"/>
        <end position="110"/>
    </location>
</feature>
<keyword evidence="4" id="KW-0769">Symport</keyword>
<dbReference type="PANTHER" id="PTHR11958">
    <property type="entry name" value="SODIUM/DICARBOXYLATE SYMPORTER-RELATED"/>
    <property type="match status" value="1"/>
</dbReference>
<dbReference type="GO" id="GO:0015293">
    <property type="term" value="F:symporter activity"/>
    <property type="evidence" value="ECO:0007669"/>
    <property type="project" value="UniProtKB-KW"/>
</dbReference>
<name>A0A4R9M3I2_9LEPT</name>
<dbReference type="InterPro" id="IPR001991">
    <property type="entry name" value="Na-dicarboxylate_symporter"/>
</dbReference>
<sequence length="415" mass="45425">MFLTKIPFWARIFIGLILGIGIGVYLHPDSKQISESTLSILLPWLKFPGDIFLNLLQMIMVPLVIASVALGVSSLSNMNELYKLGTKVFVYFVFTTMVAISIGVSLAILINPGSKIQTSEIAVTQNPSSLTRESEPAAKIISEIIPKNIINAMSEQQMLSLVLLGIFLGIFFLSAKNDSSEPLRKFVQSLESFCIWMVGIAMKMAPFAVFGLMAFALTQIGVSLLAGLFYYIFTVLLGLVLVLIFYMVLVKLLGKKNPFVFLKQIREVQILGFSTSSSSSVLPISLKIAKEELKIQPKIADFVLPLGATVNMDGTALYQAVATIFLSQIYNIDFTFFQLILLVFTVTGASIGTAATPGVGIVILASILYSFQIPVEGIAILFGVDRFLDMCRTSVNLSGDLTASVIMNHLWKENK</sequence>
<dbReference type="GO" id="GO:1902475">
    <property type="term" value="P:L-alpha-amino acid transmembrane transport"/>
    <property type="evidence" value="ECO:0007669"/>
    <property type="project" value="UniProtKB-ARBA"/>
</dbReference>
<dbReference type="InterPro" id="IPR018107">
    <property type="entry name" value="Na-dicarboxylate_symporter_CS"/>
</dbReference>
<dbReference type="PROSITE" id="PS00713">
    <property type="entry name" value="NA_DICARBOXYL_SYMP_1"/>
    <property type="match status" value="1"/>
</dbReference>
<evidence type="ECO:0000256" key="5">
    <source>
        <dbReference type="ARBA" id="ARBA00022989"/>
    </source>
</evidence>
<gene>
    <name evidence="9" type="ORF">EHS15_03455</name>
</gene>
<keyword evidence="7" id="KW-0325">Glycoprotein</keyword>
<dbReference type="SUPFAM" id="SSF118215">
    <property type="entry name" value="Proton glutamate symport protein"/>
    <property type="match status" value="1"/>
</dbReference>
<evidence type="ECO:0000256" key="2">
    <source>
        <dbReference type="ARBA" id="ARBA00022448"/>
    </source>
</evidence>
<accession>A0A4R9M3I2</accession>
<evidence type="ECO:0000256" key="8">
    <source>
        <dbReference type="SAM" id="Phobius"/>
    </source>
</evidence>
<evidence type="ECO:0000313" key="9">
    <source>
        <dbReference type="EMBL" id="TGN20287.1"/>
    </source>
</evidence>
<feature type="transmembrane region" description="Helical" evidence="8">
    <location>
        <begin position="334"/>
        <end position="355"/>
    </location>
</feature>
<feature type="transmembrane region" description="Helical" evidence="8">
    <location>
        <begin position="361"/>
        <end position="384"/>
    </location>
</feature>
<dbReference type="Pfam" id="PF00375">
    <property type="entry name" value="SDF"/>
    <property type="match status" value="1"/>
</dbReference>
<dbReference type="Proteomes" id="UP000298058">
    <property type="component" value="Unassembled WGS sequence"/>
</dbReference>
<comment type="caution">
    <text evidence="9">The sequence shown here is derived from an EMBL/GenBank/DDBJ whole genome shotgun (WGS) entry which is preliminary data.</text>
</comment>
<feature type="transmembrane region" description="Helical" evidence="8">
    <location>
        <begin position="158"/>
        <end position="175"/>
    </location>
</feature>
<protein>
    <submittedName>
        <fullName evidence="9">Dicarboxylate/amino acid:cation symporter</fullName>
    </submittedName>
</protein>